<protein>
    <submittedName>
        <fullName evidence="2">Antitoxin VbhA family protein</fullName>
    </submittedName>
</protein>
<accession>A0A939LUG4</accession>
<evidence type="ECO:0000313" key="2">
    <source>
        <dbReference type="EMBL" id="MBO1804596.1"/>
    </source>
</evidence>
<dbReference type="AlphaFoldDB" id="A0A939LUG4"/>
<dbReference type="CDD" id="cd11586">
    <property type="entry name" value="VbhA_like"/>
    <property type="match status" value="1"/>
</dbReference>
<evidence type="ECO:0000313" key="3">
    <source>
        <dbReference type="Proteomes" id="UP000664398"/>
    </source>
</evidence>
<dbReference type="Proteomes" id="UP000664398">
    <property type="component" value="Unassembled WGS sequence"/>
</dbReference>
<proteinExistence type="predicted"/>
<feature type="region of interest" description="Disordered" evidence="1">
    <location>
        <begin position="91"/>
        <end position="129"/>
    </location>
</feature>
<reference evidence="2" key="1">
    <citation type="submission" date="2021-03" db="EMBL/GenBank/DDBJ databases">
        <title>Leucobacter chromiisoli sp. nov., isolated from chromium-containing soil of chemical plant.</title>
        <authorList>
            <person name="Xu Z."/>
        </authorList>
    </citation>
    <scope>NUCLEOTIDE SEQUENCE</scope>
    <source>
        <strain evidence="2">A2</strain>
    </source>
</reference>
<gene>
    <name evidence="2" type="ORF">J4H91_04590</name>
</gene>
<evidence type="ECO:0000256" key="1">
    <source>
        <dbReference type="SAM" id="MobiDB-lite"/>
    </source>
</evidence>
<dbReference type="InterPro" id="IPR033788">
    <property type="entry name" value="VbhA-like"/>
</dbReference>
<comment type="caution">
    <text evidence="2">The sequence shown here is derived from an EMBL/GenBank/DDBJ whole genome shotgun (WGS) entry which is preliminary data.</text>
</comment>
<name>A0A939LUG4_9MICO</name>
<sequence>MAEDDESRSAPATPITEAGVDARLAAADGVLGAGGHKVTDPVAREIVRRKIRGEISSEEADRLILAHCGVTPWAQHTRECRFFKPRAMLSAAPMQGDQSEQDDHHSEPLFAGPELQAMYDAAEPSPGGD</sequence>
<organism evidence="2 3">
    <name type="scientific">Leucobacter ruminantium</name>
    <dbReference type="NCBI Taxonomy" id="1289170"/>
    <lineage>
        <taxon>Bacteria</taxon>
        <taxon>Bacillati</taxon>
        <taxon>Actinomycetota</taxon>
        <taxon>Actinomycetes</taxon>
        <taxon>Micrococcales</taxon>
        <taxon>Microbacteriaceae</taxon>
        <taxon>Leucobacter</taxon>
    </lineage>
</organism>
<dbReference type="EMBL" id="JAGDYL010000006">
    <property type="protein sequence ID" value="MBO1804596.1"/>
    <property type="molecule type" value="Genomic_DNA"/>
</dbReference>
<dbReference type="RefSeq" id="WP_208045092.1">
    <property type="nucleotide sequence ID" value="NZ_JAGDYL010000006.1"/>
</dbReference>
<keyword evidence="3" id="KW-1185">Reference proteome</keyword>